<name>A0A9D4IBM0_DREPO</name>
<proteinExistence type="predicted"/>
<accession>A0A9D4IBM0</accession>
<dbReference type="AlphaFoldDB" id="A0A9D4IBM0"/>
<protein>
    <submittedName>
        <fullName evidence="1">Uncharacterized protein</fullName>
    </submittedName>
</protein>
<gene>
    <name evidence="1" type="ORF">DPMN_170531</name>
</gene>
<dbReference type="EMBL" id="JAIWYP010000009">
    <property type="protein sequence ID" value="KAH3769281.1"/>
    <property type="molecule type" value="Genomic_DNA"/>
</dbReference>
<organism evidence="1 2">
    <name type="scientific">Dreissena polymorpha</name>
    <name type="common">Zebra mussel</name>
    <name type="synonym">Mytilus polymorpha</name>
    <dbReference type="NCBI Taxonomy" id="45954"/>
    <lineage>
        <taxon>Eukaryota</taxon>
        <taxon>Metazoa</taxon>
        <taxon>Spiralia</taxon>
        <taxon>Lophotrochozoa</taxon>
        <taxon>Mollusca</taxon>
        <taxon>Bivalvia</taxon>
        <taxon>Autobranchia</taxon>
        <taxon>Heteroconchia</taxon>
        <taxon>Euheterodonta</taxon>
        <taxon>Imparidentia</taxon>
        <taxon>Neoheterodontei</taxon>
        <taxon>Myida</taxon>
        <taxon>Dreissenoidea</taxon>
        <taxon>Dreissenidae</taxon>
        <taxon>Dreissena</taxon>
    </lineage>
</organism>
<reference evidence="1" key="1">
    <citation type="journal article" date="2019" name="bioRxiv">
        <title>The Genome of the Zebra Mussel, Dreissena polymorpha: A Resource for Invasive Species Research.</title>
        <authorList>
            <person name="McCartney M.A."/>
            <person name="Auch B."/>
            <person name="Kono T."/>
            <person name="Mallez S."/>
            <person name="Zhang Y."/>
            <person name="Obille A."/>
            <person name="Becker A."/>
            <person name="Abrahante J.E."/>
            <person name="Garbe J."/>
            <person name="Badalamenti J.P."/>
            <person name="Herman A."/>
            <person name="Mangelson H."/>
            <person name="Liachko I."/>
            <person name="Sullivan S."/>
            <person name="Sone E.D."/>
            <person name="Koren S."/>
            <person name="Silverstein K.A.T."/>
            <person name="Beckman K.B."/>
            <person name="Gohl D.M."/>
        </authorList>
    </citation>
    <scope>NUCLEOTIDE SEQUENCE</scope>
    <source>
        <strain evidence="1">Duluth1</strain>
        <tissue evidence="1">Whole animal</tissue>
    </source>
</reference>
<comment type="caution">
    <text evidence="1">The sequence shown here is derived from an EMBL/GenBank/DDBJ whole genome shotgun (WGS) entry which is preliminary data.</text>
</comment>
<sequence length="65" mass="7199">MAMEKICLPIPAQIAFTEVSFILQTGLSSGKIYLDDISLGNTQCPRKPHLYRQSVVSTKNFDGII</sequence>
<reference evidence="1" key="2">
    <citation type="submission" date="2020-11" db="EMBL/GenBank/DDBJ databases">
        <authorList>
            <person name="McCartney M.A."/>
            <person name="Auch B."/>
            <person name="Kono T."/>
            <person name="Mallez S."/>
            <person name="Becker A."/>
            <person name="Gohl D.M."/>
            <person name="Silverstein K.A.T."/>
            <person name="Koren S."/>
            <person name="Bechman K.B."/>
            <person name="Herman A."/>
            <person name="Abrahante J.E."/>
            <person name="Garbe J."/>
        </authorList>
    </citation>
    <scope>NUCLEOTIDE SEQUENCE</scope>
    <source>
        <strain evidence="1">Duluth1</strain>
        <tissue evidence="1">Whole animal</tissue>
    </source>
</reference>
<evidence type="ECO:0000313" key="2">
    <source>
        <dbReference type="Proteomes" id="UP000828390"/>
    </source>
</evidence>
<dbReference type="Proteomes" id="UP000828390">
    <property type="component" value="Unassembled WGS sequence"/>
</dbReference>
<evidence type="ECO:0000313" key="1">
    <source>
        <dbReference type="EMBL" id="KAH3769281.1"/>
    </source>
</evidence>
<keyword evidence="2" id="KW-1185">Reference proteome</keyword>